<evidence type="ECO:0000313" key="9">
    <source>
        <dbReference type="Proteomes" id="UP001147830"/>
    </source>
</evidence>
<feature type="transmembrane region" description="Helical" evidence="6">
    <location>
        <begin position="419"/>
        <end position="442"/>
    </location>
</feature>
<dbReference type="RefSeq" id="WP_260975927.1">
    <property type="nucleotide sequence ID" value="NZ_JAOANI010000015.1"/>
</dbReference>
<reference evidence="8" key="2">
    <citation type="submission" date="2022-08" db="EMBL/GenBank/DDBJ databases">
        <authorList>
            <person name="Dong C."/>
        </authorList>
    </citation>
    <scope>NUCLEOTIDE SEQUENCE</scope>
    <source>
        <strain evidence="8">59MF3M-4</strain>
    </source>
</reference>
<dbReference type="InterPro" id="IPR001036">
    <property type="entry name" value="Acrflvin-R"/>
</dbReference>
<evidence type="ECO:0000313" key="8">
    <source>
        <dbReference type="EMBL" id="MCT7359039.1"/>
    </source>
</evidence>
<evidence type="ECO:0000256" key="2">
    <source>
        <dbReference type="ARBA" id="ARBA00022475"/>
    </source>
</evidence>
<reference evidence="8" key="1">
    <citation type="journal article" date="2022" name="Front. Microbiol.">
        <title>Genome-based taxonomic rearrangement of Oceanobacter-related bacteria including the description of Thalassolituus hydrocarbonoclasticus sp. nov. and Thalassolituus pacificus sp. nov. and emended description of the genus Thalassolituus.</title>
        <authorList>
            <person name="Dong C."/>
            <person name="Wei L."/>
            <person name="Wang J."/>
            <person name="Lai Q."/>
            <person name="Huang Z."/>
            <person name="Shao Z."/>
        </authorList>
    </citation>
    <scope>NUCLEOTIDE SEQUENCE</scope>
    <source>
        <strain evidence="8">59MF3M-4</strain>
    </source>
</reference>
<keyword evidence="5 6" id="KW-0472">Membrane</keyword>
<evidence type="ECO:0000256" key="6">
    <source>
        <dbReference type="SAM" id="Phobius"/>
    </source>
</evidence>
<dbReference type="InterPro" id="IPR050545">
    <property type="entry name" value="Mycobact_MmpL"/>
</dbReference>
<dbReference type="Gene3D" id="1.20.1640.10">
    <property type="entry name" value="Multidrug efflux transporter AcrB transmembrane domain"/>
    <property type="match status" value="2"/>
</dbReference>
<dbReference type="InterPro" id="IPR000731">
    <property type="entry name" value="SSD"/>
</dbReference>
<feature type="domain" description="SSD" evidence="7">
    <location>
        <begin position="313"/>
        <end position="441"/>
    </location>
</feature>
<sequence length="853" mass="92509">MNAVMQLFTGVQRHPWLMMLGLLLVTVLALGAAGQLQINSTPYMIDNSHPSRVADHDTKRLFSNTGEQAFVAIDNPQGNVFNARSLATVQELSRTFERMLLISEADSQRLTALAEDGVLTMPQANALLQDGLTPQDIPALKRLAQQESISALDKAWLENLAVRLRPVKRVRSLARMEHIEAFTGGLDVRPLMKTLPQNDAERQALREAVLANPMFINGLVSPKGNATTIQVEFNIDEDDSPSMLLAYGEISRIINDVSAREGFSDRVYLSGPPMIAAQTATSMEQDNQTLLPGVLLVIIVVLLLSFGRLQGVVAPLMIAVIALFWTLGTMAAFGVKQNIVTSMLPVFIIAIAVCDAIHFLATYYRLLPANPDRAARTQAASDALRKLFWPMLVTTITTMAGFFALSWTEVIFIREFGIFVGLGVLFAWIVTMLFLPALVILWKAPPPRFGLLVSTLVSRFMGLLGRVAGHGKAVVMAVVVLMAGGLLYTQQNLTVDNQVIGYFEADSRIRQDDAAINANFGGSTVVSFLLESKEVDAFKQPQVMLAVEKLQQQLNNDPLVGFTISPVNFIERMHQVLSAGEGETSGSAADYRLPSDLTQPMLAQYYLLYENANGQDLFDVVDRRFSNGRILTVLHSDRSSEVGGVIERVMNEARNVLPAGVSIRAAGYGEILVSTTDAVVGGQIQSLLLAVVLIALLVVAILRSLRLGLLALLPLLFTLVGVFTLMALTGTALDIGTSIIAAISFGIGIDYAIHTIAALRLSKGQDHAELVANALQYCGKPILINTLALGFGFLVLTLSGYQALVNLGYFISLTMLFSALFALLVLPAFHRPDAPQATVAERADEPQAEPANA</sequence>
<dbReference type="PROSITE" id="PS50156">
    <property type="entry name" value="SSD"/>
    <property type="match status" value="2"/>
</dbReference>
<gene>
    <name evidence="8" type="ORF">NYR02_08410</name>
</gene>
<name>A0A9X2WEZ9_9GAMM</name>
<comment type="caution">
    <text evidence="8">The sequence shown here is derived from an EMBL/GenBank/DDBJ whole genome shotgun (WGS) entry which is preliminary data.</text>
</comment>
<feature type="transmembrane region" description="Helical" evidence="6">
    <location>
        <begin position="346"/>
        <end position="366"/>
    </location>
</feature>
<dbReference type="SUPFAM" id="SSF82866">
    <property type="entry name" value="Multidrug efflux transporter AcrB transmembrane domain"/>
    <property type="match status" value="2"/>
</dbReference>
<evidence type="ECO:0000256" key="3">
    <source>
        <dbReference type="ARBA" id="ARBA00022692"/>
    </source>
</evidence>
<keyword evidence="3 6" id="KW-0812">Transmembrane</keyword>
<dbReference type="PANTHER" id="PTHR33406:SF13">
    <property type="entry name" value="MEMBRANE PROTEIN YDFJ"/>
    <property type="match status" value="1"/>
</dbReference>
<feature type="transmembrane region" description="Helical" evidence="6">
    <location>
        <begin position="313"/>
        <end position="334"/>
    </location>
</feature>
<feature type="transmembrane region" description="Helical" evidence="6">
    <location>
        <begin position="782"/>
        <end position="801"/>
    </location>
</feature>
<protein>
    <submittedName>
        <fullName evidence="8">MMPL family transporter</fullName>
    </submittedName>
</protein>
<feature type="transmembrane region" description="Helical" evidence="6">
    <location>
        <begin position="739"/>
        <end position="761"/>
    </location>
</feature>
<comment type="subcellular location">
    <subcellularLocation>
        <location evidence="1">Cell membrane</location>
        <topology evidence="1">Multi-pass membrane protein</topology>
    </subcellularLocation>
</comment>
<evidence type="ECO:0000259" key="7">
    <source>
        <dbReference type="PROSITE" id="PS50156"/>
    </source>
</evidence>
<dbReference type="GO" id="GO:0005886">
    <property type="term" value="C:plasma membrane"/>
    <property type="evidence" value="ECO:0007669"/>
    <property type="project" value="UniProtKB-SubCell"/>
</dbReference>
<feature type="transmembrane region" description="Helical" evidence="6">
    <location>
        <begin position="709"/>
        <end position="733"/>
    </location>
</feature>
<dbReference type="PANTHER" id="PTHR33406">
    <property type="entry name" value="MEMBRANE PROTEIN MJ1562-RELATED"/>
    <property type="match status" value="1"/>
</dbReference>
<keyword evidence="9" id="KW-1185">Reference proteome</keyword>
<feature type="transmembrane region" description="Helical" evidence="6">
    <location>
        <begin position="289"/>
        <end position="306"/>
    </location>
</feature>
<evidence type="ECO:0000256" key="5">
    <source>
        <dbReference type="ARBA" id="ARBA00023136"/>
    </source>
</evidence>
<evidence type="ECO:0000256" key="4">
    <source>
        <dbReference type="ARBA" id="ARBA00022989"/>
    </source>
</evidence>
<dbReference type="PRINTS" id="PR00702">
    <property type="entry name" value="ACRIFLAVINRP"/>
</dbReference>
<feature type="domain" description="SSD" evidence="7">
    <location>
        <begin position="708"/>
        <end position="832"/>
    </location>
</feature>
<keyword evidence="4 6" id="KW-1133">Transmembrane helix</keyword>
<dbReference type="AlphaFoldDB" id="A0A9X2WEZ9"/>
<feature type="transmembrane region" description="Helical" evidence="6">
    <location>
        <begin position="684"/>
        <end position="702"/>
    </location>
</feature>
<accession>A0A9X2WEZ9</accession>
<organism evidence="8 9">
    <name type="scientific">Thalassolituus pacificus</name>
    <dbReference type="NCBI Taxonomy" id="2975440"/>
    <lineage>
        <taxon>Bacteria</taxon>
        <taxon>Pseudomonadati</taxon>
        <taxon>Pseudomonadota</taxon>
        <taxon>Gammaproteobacteria</taxon>
        <taxon>Oceanospirillales</taxon>
        <taxon>Oceanospirillaceae</taxon>
        <taxon>Thalassolituus</taxon>
    </lineage>
</organism>
<dbReference type="GO" id="GO:0022857">
    <property type="term" value="F:transmembrane transporter activity"/>
    <property type="evidence" value="ECO:0007669"/>
    <property type="project" value="InterPro"/>
</dbReference>
<evidence type="ECO:0000256" key="1">
    <source>
        <dbReference type="ARBA" id="ARBA00004651"/>
    </source>
</evidence>
<proteinExistence type="predicted"/>
<feature type="transmembrane region" description="Helical" evidence="6">
    <location>
        <begin position="807"/>
        <end position="826"/>
    </location>
</feature>
<dbReference type="Proteomes" id="UP001147830">
    <property type="component" value="Unassembled WGS sequence"/>
</dbReference>
<dbReference type="EMBL" id="JAOANI010000015">
    <property type="protein sequence ID" value="MCT7359039.1"/>
    <property type="molecule type" value="Genomic_DNA"/>
</dbReference>
<feature type="transmembrane region" description="Helical" evidence="6">
    <location>
        <begin position="387"/>
        <end position="407"/>
    </location>
</feature>
<dbReference type="Pfam" id="PF03176">
    <property type="entry name" value="MMPL"/>
    <property type="match status" value="2"/>
</dbReference>
<keyword evidence="2" id="KW-1003">Cell membrane</keyword>
<dbReference type="InterPro" id="IPR004869">
    <property type="entry name" value="MMPL_dom"/>
</dbReference>